<dbReference type="Proteomes" id="UP001501237">
    <property type="component" value="Unassembled WGS sequence"/>
</dbReference>
<evidence type="ECO:0000313" key="3">
    <source>
        <dbReference type="EMBL" id="GAA3198831.1"/>
    </source>
</evidence>
<accession>A0ABP6Q104</accession>
<proteinExistence type="predicted"/>
<gene>
    <name evidence="3" type="ORF">GCM10010468_10800</name>
</gene>
<reference evidence="4" key="1">
    <citation type="journal article" date="2019" name="Int. J. Syst. Evol. Microbiol.">
        <title>The Global Catalogue of Microorganisms (GCM) 10K type strain sequencing project: providing services to taxonomists for standard genome sequencing and annotation.</title>
        <authorList>
            <consortium name="The Broad Institute Genomics Platform"/>
            <consortium name="The Broad Institute Genome Sequencing Center for Infectious Disease"/>
            <person name="Wu L."/>
            <person name="Ma J."/>
        </authorList>
    </citation>
    <scope>NUCLEOTIDE SEQUENCE [LARGE SCALE GENOMIC DNA]</scope>
    <source>
        <strain evidence="4">JCM 9377</strain>
    </source>
</reference>
<feature type="coiled-coil region" evidence="1">
    <location>
        <begin position="33"/>
        <end position="60"/>
    </location>
</feature>
<protein>
    <recommendedName>
        <fullName evidence="5">50S ribosomal protein L29</fullName>
    </recommendedName>
</protein>
<organism evidence="3 4">
    <name type="scientific">Actinocorallia longicatena</name>
    <dbReference type="NCBI Taxonomy" id="111803"/>
    <lineage>
        <taxon>Bacteria</taxon>
        <taxon>Bacillati</taxon>
        <taxon>Actinomycetota</taxon>
        <taxon>Actinomycetes</taxon>
        <taxon>Streptosporangiales</taxon>
        <taxon>Thermomonosporaceae</taxon>
        <taxon>Actinocorallia</taxon>
    </lineage>
</organism>
<dbReference type="EMBL" id="BAAAUV010000002">
    <property type="protein sequence ID" value="GAA3198831.1"/>
    <property type="molecule type" value="Genomic_DNA"/>
</dbReference>
<keyword evidence="4" id="KW-1185">Reference proteome</keyword>
<name>A0ABP6Q104_9ACTN</name>
<dbReference type="RefSeq" id="WP_344822785.1">
    <property type="nucleotide sequence ID" value="NZ_BAAAUV010000002.1"/>
</dbReference>
<comment type="caution">
    <text evidence="3">The sequence shown here is derived from an EMBL/GenBank/DDBJ whole genome shotgun (WGS) entry which is preliminary data.</text>
</comment>
<evidence type="ECO:0000256" key="2">
    <source>
        <dbReference type="SAM" id="MobiDB-lite"/>
    </source>
</evidence>
<evidence type="ECO:0000313" key="4">
    <source>
        <dbReference type="Proteomes" id="UP001501237"/>
    </source>
</evidence>
<evidence type="ECO:0000256" key="1">
    <source>
        <dbReference type="SAM" id="Coils"/>
    </source>
</evidence>
<sequence length="93" mass="10653">MRVETSTTADLRATAPMPSPVPPKEEKMSLLSVEISRERIQALEEEIASLQWAAEIRRNRRETLAKVVSDTSRATRQEAGITLRRARRILLRR</sequence>
<evidence type="ECO:0008006" key="5">
    <source>
        <dbReference type="Google" id="ProtNLM"/>
    </source>
</evidence>
<keyword evidence="1" id="KW-0175">Coiled coil</keyword>
<feature type="region of interest" description="Disordered" evidence="2">
    <location>
        <begin position="1"/>
        <end position="26"/>
    </location>
</feature>